<evidence type="ECO:0000256" key="1">
    <source>
        <dbReference type="SAM" id="Phobius"/>
    </source>
</evidence>
<organism evidence="2 3">
    <name type="scientific">Paenibacillus aceris</name>
    <dbReference type="NCBI Taxonomy" id="869555"/>
    <lineage>
        <taxon>Bacteria</taxon>
        <taxon>Bacillati</taxon>
        <taxon>Bacillota</taxon>
        <taxon>Bacilli</taxon>
        <taxon>Bacillales</taxon>
        <taxon>Paenibacillaceae</taxon>
        <taxon>Paenibacillus</taxon>
    </lineage>
</organism>
<dbReference type="Pfam" id="PF10066">
    <property type="entry name" value="DUF2304"/>
    <property type="match status" value="1"/>
</dbReference>
<accession>A0ABS4HT37</accession>
<keyword evidence="1" id="KW-1133">Transmembrane helix</keyword>
<sequence>MGSINVLRIIYLIVGGSFAGIVMYLLAKKKINERNTLLWLAGALSILIISAFPSLLNWTARKIGVDYPPALLFLFSALILLVIVLHQSIQISVLNEKVKQLAQHVALQKVDGEQEGQ</sequence>
<feature type="transmembrane region" description="Helical" evidence="1">
    <location>
        <begin position="70"/>
        <end position="89"/>
    </location>
</feature>
<keyword evidence="3" id="KW-1185">Reference proteome</keyword>
<evidence type="ECO:0000313" key="2">
    <source>
        <dbReference type="EMBL" id="MBP1961787.1"/>
    </source>
</evidence>
<keyword evidence="1" id="KW-0812">Transmembrane</keyword>
<dbReference type="RefSeq" id="WP_167054088.1">
    <property type="nucleotide sequence ID" value="NZ_JAAOZR010000006.1"/>
</dbReference>
<evidence type="ECO:0008006" key="4">
    <source>
        <dbReference type="Google" id="ProtNLM"/>
    </source>
</evidence>
<feature type="transmembrane region" description="Helical" evidence="1">
    <location>
        <begin position="6"/>
        <end position="26"/>
    </location>
</feature>
<evidence type="ECO:0000313" key="3">
    <source>
        <dbReference type="Proteomes" id="UP001519344"/>
    </source>
</evidence>
<comment type="caution">
    <text evidence="2">The sequence shown here is derived from an EMBL/GenBank/DDBJ whole genome shotgun (WGS) entry which is preliminary data.</text>
</comment>
<protein>
    <recommendedName>
        <fullName evidence="4">DUF2304 domain-containing protein</fullName>
    </recommendedName>
</protein>
<proteinExistence type="predicted"/>
<name>A0ABS4HT37_9BACL</name>
<keyword evidence="1" id="KW-0472">Membrane</keyword>
<dbReference type="Proteomes" id="UP001519344">
    <property type="component" value="Unassembled WGS sequence"/>
</dbReference>
<reference evidence="2 3" key="1">
    <citation type="submission" date="2021-03" db="EMBL/GenBank/DDBJ databases">
        <title>Genomic Encyclopedia of Type Strains, Phase IV (KMG-IV): sequencing the most valuable type-strain genomes for metagenomic binning, comparative biology and taxonomic classification.</title>
        <authorList>
            <person name="Goeker M."/>
        </authorList>
    </citation>
    <scope>NUCLEOTIDE SEQUENCE [LARGE SCALE GENOMIC DNA]</scope>
    <source>
        <strain evidence="2 3">DSM 24950</strain>
    </source>
</reference>
<dbReference type="InterPro" id="IPR019277">
    <property type="entry name" value="DUF2304"/>
</dbReference>
<dbReference type="EMBL" id="JAGGKV010000002">
    <property type="protein sequence ID" value="MBP1961787.1"/>
    <property type="molecule type" value="Genomic_DNA"/>
</dbReference>
<gene>
    <name evidence="2" type="ORF">J2Z65_000985</name>
</gene>
<feature type="transmembrane region" description="Helical" evidence="1">
    <location>
        <begin position="38"/>
        <end position="58"/>
    </location>
</feature>